<gene>
    <name evidence="2" type="ORF">EZS28_040809</name>
</gene>
<evidence type="ECO:0000313" key="3">
    <source>
        <dbReference type="Proteomes" id="UP000324800"/>
    </source>
</evidence>
<feature type="non-terminal residue" evidence="2">
    <location>
        <position position="1"/>
    </location>
</feature>
<dbReference type="Proteomes" id="UP000324800">
    <property type="component" value="Unassembled WGS sequence"/>
</dbReference>
<evidence type="ECO:0000313" key="2">
    <source>
        <dbReference type="EMBL" id="KAA6363664.1"/>
    </source>
</evidence>
<dbReference type="EMBL" id="SNRW01022628">
    <property type="protein sequence ID" value="KAA6363664.1"/>
    <property type="molecule type" value="Genomic_DNA"/>
</dbReference>
<name>A0A5J4TZP3_9EUKA</name>
<reference evidence="2 3" key="1">
    <citation type="submission" date="2019-03" db="EMBL/GenBank/DDBJ databases">
        <title>Single cell metagenomics reveals metabolic interactions within the superorganism composed of flagellate Streblomastix strix and complex community of Bacteroidetes bacteria on its surface.</title>
        <authorList>
            <person name="Treitli S.C."/>
            <person name="Kolisko M."/>
            <person name="Husnik F."/>
            <person name="Keeling P."/>
            <person name="Hampl V."/>
        </authorList>
    </citation>
    <scope>NUCLEOTIDE SEQUENCE [LARGE SCALE GENOMIC DNA]</scope>
    <source>
        <strain evidence="2">ST1C</strain>
    </source>
</reference>
<proteinExistence type="predicted"/>
<sequence>NIPKGMPDELKQNYLFYNQGLAQDNPQMLGGVYQFPDQIRVTQLETENSWLRGQITAIERMKDEENTRLEREVDRLREEVLAVKEQNFMLLQQHYSANKDGNIIDQLDKGNEKNPMIEREIIKLKQIILFNEK</sequence>
<dbReference type="AlphaFoldDB" id="A0A5J4TZP3"/>
<organism evidence="2 3">
    <name type="scientific">Streblomastix strix</name>
    <dbReference type="NCBI Taxonomy" id="222440"/>
    <lineage>
        <taxon>Eukaryota</taxon>
        <taxon>Metamonada</taxon>
        <taxon>Preaxostyla</taxon>
        <taxon>Oxymonadida</taxon>
        <taxon>Streblomastigidae</taxon>
        <taxon>Streblomastix</taxon>
    </lineage>
</organism>
<accession>A0A5J4TZP3</accession>
<evidence type="ECO:0000256" key="1">
    <source>
        <dbReference type="SAM" id="Coils"/>
    </source>
</evidence>
<comment type="caution">
    <text evidence="2">The sequence shown here is derived from an EMBL/GenBank/DDBJ whole genome shotgun (WGS) entry which is preliminary data.</text>
</comment>
<protein>
    <submittedName>
        <fullName evidence="2">Uncharacterized protein</fullName>
    </submittedName>
</protein>
<feature type="coiled-coil region" evidence="1">
    <location>
        <begin position="59"/>
        <end position="86"/>
    </location>
</feature>
<keyword evidence="1" id="KW-0175">Coiled coil</keyword>